<sequence>MAPYYECTRCNRDFYSLYALREHERQSDRHWICNEHDLDFSSWLGLKEHFVQSRAHSYCQYCDEHFDDEGWLEEHYQQEHDYCSPCGRVFKNETGLHEHRRQSPLHHYCASCRRLFVSAANLTSHLNSSIHVERTIRCPGRGCTQTFINVSSMTAHLEAGACVSGMTRQGVNRFVRENDRRNLITDPSRLITAGDGRTNTLFSANEHSWNGYGYECYLCHREFTTLAGLNQHLASPKHEEKVYICRGETCMRRFQTLSSLWSHLESEKCGVTRFGSVRRAMDELVGGMQRARIGY</sequence>
<dbReference type="Proteomes" id="UP000613580">
    <property type="component" value="Unassembled WGS sequence"/>
</dbReference>
<keyword evidence="6" id="KW-0539">Nucleus</keyword>
<dbReference type="OrthoDB" id="6077919at2759"/>
<feature type="domain" description="C2H2-type" evidence="8">
    <location>
        <begin position="5"/>
        <end position="30"/>
    </location>
</feature>
<dbReference type="Pfam" id="PF13912">
    <property type="entry name" value="zf-C2H2_6"/>
    <property type="match status" value="1"/>
</dbReference>
<dbReference type="InterPro" id="IPR036236">
    <property type="entry name" value="Znf_C2H2_sf"/>
</dbReference>
<evidence type="ECO:0000256" key="1">
    <source>
        <dbReference type="ARBA" id="ARBA00004123"/>
    </source>
</evidence>
<evidence type="ECO:0000256" key="3">
    <source>
        <dbReference type="ARBA" id="ARBA00022737"/>
    </source>
</evidence>
<dbReference type="InterPro" id="IPR013087">
    <property type="entry name" value="Znf_C2H2_type"/>
</dbReference>
<comment type="subcellular location">
    <subcellularLocation>
        <location evidence="1">Nucleus</location>
    </subcellularLocation>
</comment>
<dbReference type="AlphaFoldDB" id="A0A8H6SB00"/>
<name>A0A8H6SB00_MYCCL</name>
<feature type="domain" description="C2H2-type" evidence="8">
    <location>
        <begin position="81"/>
        <end position="106"/>
    </location>
</feature>
<dbReference type="EMBL" id="JACAZE010000017">
    <property type="protein sequence ID" value="KAF7296241.1"/>
    <property type="molecule type" value="Genomic_DNA"/>
</dbReference>
<protein>
    <submittedName>
        <fullName evidence="9">C2H2-type domain-containing protein</fullName>
    </submittedName>
</protein>
<dbReference type="PANTHER" id="PTHR24394">
    <property type="entry name" value="ZINC FINGER PROTEIN"/>
    <property type="match status" value="1"/>
</dbReference>
<keyword evidence="4 7" id="KW-0863">Zinc-finger</keyword>
<evidence type="ECO:0000313" key="9">
    <source>
        <dbReference type="EMBL" id="KAF7296241.1"/>
    </source>
</evidence>
<evidence type="ECO:0000313" key="10">
    <source>
        <dbReference type="Proteomes" id="UP000613580"/>
    </source>
</evidence>
<dbReference type="GO" id="GO:0000981">
    <property type="term" value="F:DNA-binding transcription factor activity, RNA polymerase II-specific"/>
    <property type="evidence" value="ECO:0007669"/>
    <property type="project" value="TreeGrafter"/>
</dbReference>
<proteinExistence type="predicted"/>
<evidence type="ECO:0000256" key="7">
    <source>
        <dbReference type="PROSITE-ProRule" id="PRU00042"/>
    </source>
</evidence>
<keyword evidence="5" id="KW-0862">Zinc</keyword>
<evidence type="ECO:0000256" key="4">
    <source>
        <dbReference type="ARBA" id="ARBA00022771"/>
    </source>
</evidence>
<dbReference type="PROSITE" id="PS50157">
    <property type="entry name" value="ZINC_FINGER_C2H2_2"/>
    <property type="match status" value="4"/>
</dbReference>
<comment type="caution">
    <text evidence="9">The sequence shown here is derived from an EMBL/GenBank/DDBJ whole genome shotgun (WGS) entry which is preliminary data.</text>
</comment>
<evidence type="ECO:0000259" key="8">
    <source>
        <dbReference type="PROSITE" id="PS50157"/>
    </source>
</evidence>
<evidence type="ECO:0000256" key="2">
    <source>
        <dbReference type="ARBA" id="ARBA00022723"/>
    </source>
</evidence>
<keyword evidence="10" id="KW-1185">Reference proteome</keyword>
<dbReference type="SUPFAM" id="SSF57667">
    <property type="entry name" value="beta-beta-alpha zinc fingers"/>
    <property type="match status" value="2"/>
</dbReference>
<dbReference type="Gene3D" id="3.30.160.60">
    <property type="entry name" value="Classic Zinc Finger"/>
    <property type="match status" value="2"/>
</dbReference>
<evidence type="ECO:0000256" key="5">
    <source>
        <dbReference type="ARBA" id="ARBA00022833"/>
    </source>
</evidence>
<evidence type="ECO:0000256" key="6">
    <source>
        <dbReference type="ARBA" id="ARBA00023242"/>
    </source>
</evidence>
<organism evidence="9 10">
    <name type="scientific">Mycena chlorophos</name>
    <name type="common">Agaric fungus</name>
    <name type="synonym">Agaricus chlorophos</name>
    <dbReference type="NCBI Taxonomy" id="658473"/>
    <lineage>
        <taxon>Eukaryota</taxon>
        <taxon>Fungi</taxon>
        <taxon>Dikarya</taxon>
        <taxon>Basidiomycota</taxon>
        <taxon>Agaricomycotina</taxon>
        <taxon>Agaricomycetes</taxon>
        <taxon>Agaricomycetidae</taxon>
        <taxon>Agaricales</taxon>
        <taxon>Marasmiineae</taxon>
        <taxon>Mycenaceae</taxon>
        <taxon>Mycena</taxon>
    </lineage>
</organism>
<accession>A0A8H6SB00</accession>
<feature type="domain" description="C2H2-type" evidence="8">
    <location>
        <begin position="107"/>
        <end position="136"/>
    </location>
</feature>
<dbReference type="PROSITE" id="PS00028">
    <property type="entry name" value="ZINC_FINGER_C2H2_1"/>
    <property type="match status" value="2"/>
</dbReference>
<keyword evidence="3" id="KW-0677">Repeat</keyword>
<dbReference type="SMART" id="SM00355">
    <property type="entry name" value="ZnF_C2H2"/>
    <property type="match status" value="7"/>
</dbReference>
<dbReference type="Pfam" id="PF12874">
    <property type="entry name" value="zf-met"/>
    <property type="match status" value="2"/>
</dbReference>
<dbReference type="GO" id="GO:0005634">
    <property type="term" value="C:nucleus"/>
    <property type="evidence" value="ECO:0007669"/>
    <property type="project" value="UniProtKB-SubCell"/>
</dbReference>
<feature type="domain" description="C2H2-type" evidence="8">
    <location>
        <begin position="214"/>
        <end position="243"/>
    </location>
</feature>
<dbReference type="PANTHER" id="PTHR24394:SF29">
    <property type="entry name" value="MYONEURIN"/>
    <property type="match status" value="1"/>
</dbReference>
<gene>
    <name evidence="9" type="ORF">HMN09_01093200</name>
</gene>
<keyword evidence="2" id="KW-0479">Metal-binding</keyword>
<dbReference type="GO" id="GO:0008270">
    <property type="term" value="F:zinc ion binding"/>
    <property type="evidence" value="ECO:0007669"/>
    <property type="project" value="UniProtKB-KW"/>
</dbReference>
<reference evidence="9" key="1">
    <citation type="submission" date="2020-05" db="EMBL/GenBank/DDBJ databases">
        <title>Mycena genomes resolve the evolution of fungal bioluminescence.</title>
        <authorList>
            <person name="Tsai I.J."/>
        </authorList>
    </citation>
    <scope>NUCLEOTIDE SEQUENCE</scope>
    <source>
        <strain evidence="9">110903Hualien_Pintung</strain>
    </source>
</reference>